<gene>
    <name evidence="1" type="ORF">LTR37_001995</name>
</gene>
<proteinExistence type="predicted"/>
<dbReference type="EMBL" id="JAUTXU010000010">
    <property type="protein sequence ID" value="KAK3723272.1"/>
    <property type="molecule type" value="Genomic_DNA"/>
</dbReference>
<organism evidence="1 2">
    <name type="scientific">Vermiconidia calcicola</name>
    <dbReference type="NCBI Taxonomy" id="1690605"/>
    <lineage>
        <taxon>Eukaryota</taxon>
        <taxon>Fungi</taxon>
        <taxon>Dikarya</taxon>
        <taxon>Ascomycota</taxon>
        <taxon>Pezizomycotina</taxon>
        <taxon>Dothideomycetes</taxon>
        <taxon>Dothideomycetidae</taxon>
        <taxon>Mycosphaerellales</taxon>
        <taxon>Extremaceae</taxon>
        <taxon>Vermiconidia</taxon>
    </lineage>
</organism>
<name>A0ACC3NU95_9PEZI</name>
<comment type="caution">
    <text evidence="1">The sequence shown here is derived from an EMBL/GenBank/DDBJ whole genome shotgun (WGS) entry which is preliminary data.</text>
</comment>
<sequence length="392" mass="42308">MGAPTEPYQPYAEQHKEPKGLGDARPTALQVVKDCDAVGKLKGKTILITGCSAGIGIETAKALYETGATLFLAARDMQKLDGVIEGIVTTAEHNKDGPKPQPIELHLDSLDAVRKGAEDFKQKSGGKLNILINNAGVMAAPYGTTKDGIETQIGVNHFAHFLLFELVKDLLISSAKESGTTSRVINLSSAGHRTSSLKFTDKASLDAWNKGEGYTKWESYGQSKTTNIYMANALNRKFGDQNVLGLSVHPGGIMTELARHLTEEDYAIFGGREGLDELMKTMFKNPQQGTATTVWAAVSPHFEGQNGGRYLADVGECGPMSAESQVADGGYAPHAYDEEKEEMLWELSCDVNTQSLSVSKARPHLSAFHVVYRNNTIFGLSVRAGGQVRNDA</sequence>
<protein>
    <submittedName>
        <fullName evidence="1">Uncharacterized protein</fullName>
    </submittedName>
</protein>
<evidence type="ECO:0000313" key="1">
    <source>
        <dbReference type="EMBL" id="KAK3723272.1"/>
    </source>
</evidence>
<dbReference type="Proteomes" id="UP001281147">
    <property type="component" value="Unassembled WGS sequence"/>
</dbReference>
<reference evidence="1" key="1">
    <citation type="submission" date="2023-07" db="EMBL/GenBank/DDBJ databases">
        <title>Black Yeasts Isolated from many extreme environments.</title>
        <authorList>
            <person name="Coleine C."/>
            <person name="Stajich J.E."/>
            <person name="Selbmann L."/>
        </authorList>
    </citation>
    <scope>NUCLEOTIDE SEQUENCE</scope>
    <source>
        <strain evidence="1">CCFEE 5714</strain>
    </source>
</reference>
<keyword evidence="2" id="KW-1185">Reference proteome</keyword>
<accession>A0ACC3NU95</accession>
<evidence type="ECO:0000313" key="2">
    <source>
        <dbReference type="Proteomes" id="UP001281147"/>
    </source>
</evidence>